<sequence>MNKALVLTGYKFCGRTGWSKDSRVPDQLAYDMCTDEAIWLAYSGIYLKEGGDVSKYTTEKSRPATFPYQKILAARITFSCEIQEGGANRQLPAQELANRAVNRGV</sequence>
<dbReference type="Proteomes" id="UP000031443">
    <property type="component" value="Unassembled WGS sequence"/>
</dbReference>
<protein>
    <submittedName>
        <fullName evidence="1">Uncharacterized protein</fullName>
    </submittedName>
</protein>
<evidence type="ECO:0000313" key="2">
    <source>
        <dbReference type="Proteomes" id="UP000031443"/>
    </source>
</evidence>
<dbReference type="AlphaFoldDB" id="M7BBH1"/>
<organism evidence="1 2">
    <name type="scientific">Chelonia mydas</name>
    <name type="common">Green sea-turtle</name>
    <name type="synonym">Chelonia agassizi</name>
    <dbReference type="NCBI Taxonomy" id="8469"/>
    <lineage>
        <taxon>Eukaryota</taxon>
        <taxon>Metazoa</taxon>
        <taxon>Chordata</taxon>
        <taxon>Craniata</taxon>
        <taxon>Vertebrata</taxon>
        <taxon>Euteleostomi</taxon>
        <taxon>Archelosauria</taxon>
        <taxon>Testudinata</taxon>
        <taxon>Testudines</taxon>
        <taxon>Cryptodira</taxon>
        <taxon>Durocryptodira</taxon>
        <taxon>Americhelydia</taxon>
        <taxon>Chelonioidea</taxon>
        <taxon>Cheloniidae</taxon>
        <taxon>Chelonia</taxon>
    </lineage>
</organism>
<evidence type="ECO:0000313" key="1">
    <source>
        <dbReference type="EMBL" id="EMP32905.1"/>
    </source>
</evidence>
<proteinExistence type="predicted"/>
<gene>
    <name evidence="1" type="ORF">UY3_09955</name>
</gene>
<dbReference type="EMBL" id="KB538241">
    <property type="protein sequence ID" value="EMP32905.1"/>
    <property type="molecule type" value="Genomic_DNA"/>
</dbReference>
<reference evidence="2" key="1">
    <citation type="journal article" date="2013" name="Nat. Genet.">
        <title>The draft genomes of soft-shell turtle and green sea turtle yield insights into the development and evolution of the turtle-specific body plan.</title>
        <authorList>
            <person name="Wang Z."/>
            <person name="Pascual-Anaya J."/>
            <person name="Zadissa A."/>
            <person name="Li W."/>
            <person name="Niimura Y."/>
            <person name="Huang Z."/>
            <person name="Li C."/>
            <person name="White S."/>
            <person name="Xiong Z."/>
            <person name="Fang D."/>
            <person name="Wang B."/>
            <person name="Ming Y."/>
            <person name="Chen Y."/>
            <person name="Zheng Y."/>
            <person name="Kuraku S."/>
            <person name="Pignatelli M."/>
            <person name="Herrero J."/>
            <person name="Beal K."/>
            <person name="Nozawa M."/>
            <person name="Li Q."/>
            <person name="Wang J."/>
            <person name="Zhang H."/>
            <person name="Yu L."/>
            <person name="Shigenobu S."/>
            <person name="Wang J."/>
            <person name="Liu J."/>
            <person name="Flicek P."/>
            <person name="Searle S."/>
            <person name="Wang J."/>
            <person name="Kuratani S."/>
            <person name="Yin Y."/>
            <person name="Aken B."/>
            <person name="Zhang G."/>
            <person name="Irie N."/>
        </authorList>
    </citation>
    <scope>NUCLEOTIDE SEQUENCE [LARGE SCALE GENOMIC DNA]</scope>
</reference>
<accession>M7BBH1</accession>
<keyword evidence="2" id="KW-1185">Reference proteome</keyword>
<name>M7BBH1_CHEMY</name>